<dbReference type="PANTHER" id="PTHR30307:SF0">
    <property type="entry name" value="S-ADENOSYLMETHIONINE:TRNA RIBOSYLTRANSFERASE-ISOMERASE"/>
    <property type="match status" value="1"/>
</dbReference>
<evidence type="ECO:0000256" key="3">
    <source>
        <dbReference type="ARBA" id="ARBA00022691"/>
    </source>
</evidence>
<dbReference type="Gene3D" id="3.40.1780.10">
    <property type="entry name" value="QueA-like"/>
    <property type="match status" value="1"/>
</dbReference>
<keyword evidence="6" id="KW-1185">Reference proteome</keyword>
<dbReference type="RefSeq" id="WP_270044125.1">
    <property type="nucleotide sequence ID" value="NZ_JAPDOD010000039.1"/>
</dbReference>
<dbReference type="Proteomes" id="UP001149140">
    <property type="component" value="Unassembled WGS sequence"/>
</dbReference>
<evidence type="ECO:0000313" key="5">
    <source>
        <dbReference type="EMBL" id="MDA0164871.1"/>
    </source>
</evidence>
<dbReference type="SUPFAM" id="SSF111337">
    <property type="entry name" value="QueA-like"/>
    <property type="match status" value="1"/>
</dbReference>
<accession>A0A9X3MXL5</accession>
<evidence type="ECO:0000256" key="4">
    <source>
        <dbReference type="ARBA" id="ARBA00022785"/>
    </source>
</evidence>
<dbReference type="EMBL" id="JAPDOD010000039">
    <property type="protein sequence ID" value="MDA0164871.1"/>
    <property type="molecule type" value="Genomic_DNA"/>
</dbReference>
<keyword evidence="1" id="KW-0963">Cytoplasm</keyword>
<name>A0A9X3MXL5_9ACTN</name>
<dbReference type="PANTHER" id="PTHR30307">
    <property type="entry name" value="S-ADENOSYLMETHIONINE:TRNA RIBOSYLTRANSFERASE-ISOMERASE"/>
    <property type="match status" value="1"/>
</dbReference>
<reference evidence="5" key="1">
    <citation type="submission" date="2022-10" db="EMBL/GenBank/DDBJ databases">
        <title>The WGS of Solirubrobacter ginsenosidimutans DSM 21036.</title>
        <authorList>
            <person name="Jiang Z."/>
        </authorList>
    </citation>
    <scope>NUCLEOTIDE SEQUENCE</scope>
    <source>
        <strain evidence="5">DSM 21036</strain>
    </source>
</reference>
<dbReference type="InterPro" id="IPR042118">
    <property type="entry name" value="QueA_dom1"/>
</dbReference>
<comment type="caution">
    <text evidence="5">The sequence shown here is derived from an EMBL/GenBank/DDBJ whole genome shotgun (WGS) entry which is preliminary data.</text>
</comment>
<keyword evidence="4" id="KW-0671">Queuosine biosynthesis</keyword>
<dbReference type="InterPro" id="IPR036100">
    <property type="entry name" value="QueA_sf"/>
</dbReference>
<dbReference type="InterPro" id="IPR003699">
    <property type="entry name" value="QueA"/>
</dbReference>
<dbReference type="Pfam" id="PF02547">
    <property type="entry name" value="Queuosine_synth"/>
    <property type="match status" value="1"/>
</dbReference>
<evidence type="ECO:0000256" key="2">
    <source>
        <dbReference type="ARBA" id="ARBA00022679"/>
    </source>
</evidence>
<keyword evidence="3" id="KW-0949">S-adenosyl-L-methionine</keyword>
<sequence>MTALHFELPRGLEAAEPPPVRDEVRLMVAQDARPLIHTRFLDLPTHLTTGDLLVVNDSATLPAALPALRADGGAVDLHLSTPDPTLHTSGIPGSDPGIHVGYNAREPQNPSRWVVEVRSGGHRARGTAGETLALPGGGTATLLAPYLSPNRLWIAQLDLPEALLAYLDHHGAPIRYAHEPIERPLEDHQTIFATKPGSAEMPSAGRPFTKRALTALRERGIGVQRITLHTGVSSQERGERPYPERFRVSAHTAQRVNAAQRVIAVGTTVVRALESAADDEGEVHAQAGWTNLTVTPERGVRAVDGLLTGWHEPEASHLLMLEAFAGRALLERSYAAALERGYHWHEFGDLHLLLR</sequence>
<proteinExistence type="predicted"/>
<evidence type="ECO:0000256" key="1">
    <source>
        <dbReference type="ARBA" id="ARBA00022490"/>
    </source>
</evidence>
<dbReference type="GO" id="GO:0051075">
    <property type="term" value="F:S-adenosylmethionine:tRNA ribosyltransferase-isomerase activity"/>
    <property type="evidence" value="ECO:0007669"/>
    <property type="project" value="TreeGrafter"/>
</dbReference>
<dbReference type="GO" id="GO:0008616">
    <property type="term" value="P:tRNA queuosine(34) biosynthetic process"/>
    <property type="evidence" value="ECO:0007669"/>
    <property type="project" value="UniProtKB-KW"/>
</dbReference>
<keyword evidence="2" id="KW-0808">Transferase</keyword>
<dbReference type="InterPro" id="IPR042119">
    <property type="entry name" value="QueA_dom2"/>
</dbReference>
<evidence type="ECO:0000313" key="6">
    <source>
        <dbReference type="Proteomes" id="UP001149140"/>
    </source>
</evidence>
<dbReference type="Gene3D" id="2.40.10.240">
    <property type="entry name" value="QueA-like"/>
    <property type="match status" value="1"/>
</dbReference>
<organism evidence="5 6">
    <name type="scientific">Solirubrobacter ginsenosidimutans</name>
    <dbReference type="NCBI Taxonomy" id="490573"/>
    <lineage>
        <taxon>Bacteria</taxon>
        <taxon>Bacillati</taxon>
        <taxon>Actinomycetota</taxon>
        <taxon>Thermoleophilia</taxon>
        <taxon>Solirubrobacterales</taxon>
        <taxon>Solirubrobacteraceae</taxon>
        <taxon>Solirubrobacter</taxon>
    </lineage>
</organism>
<dbReference type="AlphaFoldDB" id="A0A9X3MXL5"/>
<gene>
    <name evidence="5" type="ORF">OM076_31670</name>
</gene>
<protein>
    <submittedName>
        <fullName evidence="5">S-adenosylmethionine:tRNA ribosyltransferase-isomerase</fullName>
    </submittedName>
</protein>